<evidence type="ECO:0000313" key="1">
    <source>
        <dbReference type="EMBL" id="GMN34179.1"/>
    </source>
</evidence>
<dbReference type="EMBL" id="BTGU01000004">
    <property type="protein sequence ID" value="GMN34179.1"/>
    <property type="molecule type" value="Genomic_DNA"/>
</dbReference>
<gene>
    <name evidence="1" type="ORF">TIFTF001_004559</name>
</gene>
<evidence type="ECO:0000313" key="2">
    <source>
        <dbReference type="Proteomes" id="UP001187192"/>
    </source>
</evidence>
<comment type="caution">
    <text evidence="1">The sequence shown here is derived from an EMBL/GenBank/DDBJ whole genome shotgun (WGS) entry which is preliminary data.</text>
</comment>
<dbReference type="Proteomes" id="UP001187192">
    <property type="component" value="Unassembled WGS sequence"/>
</dbReference>
<dbReference type="AlphaFoldDB" id="A0AA88DD27"/>
<proteinExistence type="predicted"/>
<protein>
    <submittedName>
        <fullName evidence="1">Uncharacterized protein</fullName>
    </submittedName>
</protein>
<organism evidence="1 2">
    <name type="scientific">Ficus carica</name>
    <name type="common">Common fig</name>
    <dbReference type="NCBI Taxonomy" id="3494"/>
    <lineage>
        <taxon>Eukaryota</taxon>
        <taxon>Viridiplantae</taxon>
        <taxon>Streptophyta</taxon>
        <taxon>Embryophyta</taxon>
        <taxon>Tracheophyta</taxon>
        <taxon>Spermatophyta</taxon>
        <taxon>Magnoliopsida</taxon>
        <taxon>eudicotyledons</taxon>
        <taxon>Gunneridae</taxon>
        <taxon>Pentapetalae</taxon>
        <taxon>rosids</taxon>
        <taxon>fabids</taxon>
        <taxon>Rosales</taxon>
        <taxon>Moraceae</taxon>
        <taxon>Ficeae</taxon>
        <taxon>Ficus</taxon>
    </lineage>
</organism>
<reference evidence="1" key="1">
    <citation type="submission" date="2023-07" db="EMBL/GenBank/DDBJ databases">
        <title>draft genome sequence of fig (Ficus carica).</title>
        <authorList>
            <person name="Takahashi T."/>
            <person name="Nishimura K."/>
        </authorList>
    </citation>
    <scope>NUCLEOTIDE SEQUENCE</scope>
</reference>
<sequence>MRCLTKLCCSRKGKSIIASQAIDCIPQIVTVQVQFQSITSRTRSHLLQEHCTIYYSTTSRYLPCKRTMKRYLIKSRKEAHTSISRNPKRVMARSNVVKHSGNWLRMIHDKGHDAKERKLPPN</sequence>
<keyword evidence="2" id="KW-1185">Reference proteome</keyword>
<accession>A0AA88DD27</accession>
<name>A0AA88DD27_FICCA</name>